<evidence type="ECO:0000256" key="1">
    <source>
        <dbReference type="ARBA" id="ARBA00004498"/>
    </source>
</evidence>
<accession>A0A5C6NB09</accession>
<feature type="domain" description="Fibronectin type-III" evidence="8">
    <location>
        <begin position="299"/>
        <end position="391"/>
    </location>
</feature>
<feature type="domain" description="Fibronectin type-III" evidence="8">
    <location>
        <begin position="431"/>
        <end position="518"/>
    </location>
</feature>
<dbReference type="GO" id="GO:0004867">
    <property type="term" value="F:serine-type endopeptidase inhibitor activity"/>
    <property type="evidence" value="ECO:0007669"/>
    <property type="project" value="InterPro"/>
</dbReference>
<evidence type="ECO:0000313" key="10">
    <source>
        <dbReference type="Proteomes" id="UP000324091"/>
    </source>
</evidence>
<feature type="compositionally biased region" description="Basic and acidic residues" evidence="5">
    <location>
        <begin position="18"/>
        <end position="47"/>
    </location>
</feature>
<keyword evidence="2" id="KW-0964">Secreted</keyword>
<feature type="region of interest" description="Disordered" evidence="5">
    <location>
        <begin position="2675"/>
        <end position="2717"/>
    </location>
</feature>
<feature type="domain" description="BPTI/Kunitz inhibitor" evidence="7">
    <location>
        <begin position="2727"/>
        <end position="2777"/>
    </location>
</feature>
<feature type="region of interest" description="Disordered" evidence="5">
    <location>
        <begin position="1637"/>
        <end position="1678"/>
    </location>
</feature>
<evidence type="ECO:0000313" key="9">
    <source>
        <dbReference type="EMBL" id="TWW64682.1"/>
    </source>
</evidence>
<dbReference type="InterPro" id="IPR013783">
    <property type="entry name" value="Ig-like_fold"/>
</dbReference>
<feature type="compositionally biased region" description="Basic and acidic residues" evidence="5">
    <location>
        <begin position="2013"/>
        <end position="2045"/>
    </location>
</feature>
<dbReference type="PRINTS" id="PR00453">
    <property type="entry name" value="VWFADOMAIN"/>
</dbReference>
<feature type="domain" description="VWFA" evidence="6">
    <location>
        <begin position="98"/>
        <end position="272"/>
    </location>
</feature>
<dbReference type="EMBL" id="RHFK02000015">
    <property type="protein sequence ID" value="TWW64682.1"/>
    <property type="molecule type" value="Genomic_DNA"/>
</dbReference>
<keyword evidence="3 9" id="KW-0176">Collagen</keyword>
<feature type="region of interest" description="Disordered" evidence="5">
    <location>
        <begin position="2390"/>
        <end position="2582"/>
    </location>
</feature>
<sequence length="2788" mass="297529">MDYRENWSANVAAQQQMHHADPREEEGRIDDGRGGSRKGHSDEKNREEEEEEEEHGSLLLEQNSSAAGREDAEKHPAMLDGGLDTYVPLTCRTVAQADIVFLVDESWSVGPSSFSHVKDFVSAIITSFKDSVVGSEGVRFGVTVFGDVPKMRIALTDYSSLEEVLRAIRDLPYEGRSRRIGDALAFLVHQVFSPAISRDHTPKIAVLITNGRSDDPVEAAARLVADNGISLFAVGVGGADESELRRIVSEPREEHLLLGTHYSALENILARLSRRVCITASEPPRPVKISPTVQVRVVGPRDLQVSEVGHSSLRLTWSHATSNVRGYRLLVTPLGTKGHLQQRQMDLQADVSTTVVTDLSPKTEYSLTVYAVYPGSIGDSATVSTQTTPLPQVSNFRVIEEGLFSLRLGWSSPPGKINGFKILIPKLKLVPVKKFLVQNATTDTVQARWTSVKGATGYRLTWQSSDGHIENINLGEAFNFYMIQGLSPGTEYTITINPIFGDTEGSITTANIKTLESSTVQTLKVSSVSTSAALISWNSVPGATGYRLAWGPTSEFVGRDRPRQLALNGSTTEYHLKNVAHDTEYVLTLYVLFGSVVGPGVSATFKTPPLGFVSNFKVTSYTSSSIAVEWSPVAEAAEYKLSWNTGGAKPQFTYLDRSVLSHRIGSLNPKSPYDITIRAVYSNSEGPESSLSQLTAAVSDTGPVPRVKEVKVVDVGINSITLSWKNTPGASGYKVSWIPFLGGEQKSHVVSGASHSFTIDNLRESSAYKVQLSAMVGKREGSPVLVTARTLDLPKVNSFAALNTTHSSVTLSWTPVTGVSGYLLTWRHISVLETKSQKLGPSFTVHKITDLLHDRTYIFTIRPLRAGSSNGDSPACANNRGPSCHSHCHQDHRAYDHNASHRIQDNTEASGSATGHSVQRRRGDIRQIDHIQSVCGQSKADIVFLVDESSSIGPNNFVKIKDFIFRVATYFPAIGPQTTQIAVVHYSDDPRIEFRLNDFKDRNSVLRALRGLRYVGGNTRTGKQHAPEESLGMRPEAAHVLVLITDGRAQDNVVPPSRIARALGVSVLAVGVSNADIEELHRIAAPAGYKNIFYSPTFDDFPSVERDFISSLCSEELLSEFKSSLLDAPTESPDELLQPRGPCPSRCAKVGSSVTHRSSAKKGKREMGSVLEVWGLLEQMVSLGCQGDQGELDLQVLAASGAFRALRGIWANQESQAQRGREESEYGEPGYVIASPGANFVPGRKGEQGPSGPQGPPGVAGANGPPGLPGQLGPPGLPGLSVKGDPGDPGEKGLRGKPGVKGDKGELGRDGIAGLPGPIGIDGVPGSPGQRGEKGANGLGIQGIQGPRGEPGEKGNIGFMGPVGPKGDRGEQGTPGIIGPRGKKGLKGEQGDKGEQGEMGPKGPPGPTGLTGPLGLKGDTGPRGPPGDPAKGILGPAGKKGARGDVGPVGAAGPMGMKGEQGDKGEKGSPGFGIPGQRGPKGENGERGNVGLSGKPGPKGLLGLPGDPGEKGNLGKTGPQGADGKKGDKGEPAGAEHAALTRGVKGERGEPGVKGEAGLPGPRKPVIDDFVDRMDVSPQGPEGRPGPPGASVGEQGQKGGPGQKGDRGEQGRLGIVGMPGLPGTPVSVTLNITWLDQGRPGIDGKRGQPGQDGERGPKGEIGKKGNKGEPGPPGLPGKQVLVTPEGATLDDIRQAFPIPMGPPGATGAPGLKGDKGEMGLRGDKGDAGTPGKSIEMKDIEMMFEAYGIRLSLLRALIDRLLQDGTEDSLGARKTKETAETRTSNVISEYASSGKFHVAGQQLSELHATEGYGLKGQLPLPFGPAAAAPTLQPPITQNAEQHFDGGEFNRSSFKDSANGDRDRASLNVIGSTSNPPFTRETVSELPETLAETVLLSPEVSLEKGQKKKNRERGKTSKEDKQDEEEEEEEEEYEYEVGSRRNEMKQETLERKHPPVTILQPPQTEEVTAPVPLPLITTNGEDQVPHASVRVKKSASRSSSRQKKPNLQLRRQRQEKRDAEADMDKEGEPGTHTEGVVEERGVGKEPGADPVYEQEETSGEDEGQPEEGGGGEEMERQREEWERKRVEMERRRVGGYDEESPQPSPHSPEYYYLKGKPGENGNPGEKKVVPKHVLFDFTHLTRVFRTHLKHHCHNVLSDSDSHGMNCATRVKLEKKAKRENRAWVTGVQKARLDLRDRRVNQDNQDLQVLRASRGSQVSRVSMAPPAPKVPRVTEERWEEKVSGGKEGRTGHLDLQDLEEQQDLKVHLVFLEPKESRGTVFLESLDLKAWLVFQAERVREDSVASKVNGGSEDCRESRETGYVHFPQIRASKPTGSVLQIQGPRGYKGSKGDLGERGPPGFDGDKGEKGEDGPPGVKGIKGEAGIKGMLGRFGARGPVGQKGELGEPGIDGIRGNNGGNGVDGVKGDKGDLGLHGLRGFQGDKGEPGLPGDQGGKGKKGNTGSPGNPGTPGLIGPTGKKGDEGEGGINGVEGIQGVKGERGVPGFPGFPGFKGSAGIPGRDGDRGPPGPPGHHGDPGPKGQRGRRGKSKPCDRGGPGTPGLKGETGTDGTEGAKGEKGEPGLSAEEVKELVTQEVSRFGPSPSSRCQLLSPTDEANIKLMTSQEKLIIASVVVNPGLEYKFLVKSVDPDGSAPVTERENASDRVLLSSNELYEEWEEYEDEDEELSTPAPAVTEGRLANRTDSLNEGAAESGQRKKRRVFGTDPTAAARCQEPMAEGPCSEYVLLWYFHPRSGECRPFVYGGCDGNGNRFSSREECQSWCGGQRSNQSDPS</sequence>
<dbReference type="Pfam" id="PF00092">
    <property type="entry name" value="VWA"/>
    <property type="match status" value="2"/>
</dbReference>
<dbReference type="CDD" id="cd00063">
    <property type="entry name" value="FN3"/>
    <property type="match status" value="6"/>
</dbReference>
<dbReference type="InterPro" id="IPR036465">
    <property type="entry name" value="vWFA_dom_sf"/>
</dbReference>
<evidence type="ECO:0000259" key="7">
    <source>
        <dbReference type="PROSITE" id="PS50279"/>
    </source>
</evidence>
<dbReference type="SMART" id="SM00060">
    <property type="entry name" value="FN3"/>
    <property type="match status" value="6"/>
</dbReference>
<dbReference type="Pfam" id="PF01391">
    <property type="entry name" value="Collagen"/>
    <property type="match status" value="5"/>
</dbReference>
<feature type="region of interest" description="Disordered" evidence="5">
    <location>
        <begin position="2334"/>
        <end position="2378"/>
    </location>
</feature>
<proteinExistence type="predicted"/>
<dbReference type="PROSITE" id="PS50279">
    <property type="entry name" value="BPTI_KUNITZ_2"/>
    <property type="match status" value="1"/>
</dbReference>
<dbReference type="GO" id="GO:0031012">
    <property type="term" value="C:extracellular matrix"/>
    <property type="evidence" value="ECO:0007669"/>
    <property type="project" value="TreeGrafter"/>
</dbReference>
<dbReference type="Pfam" id="PF00041">
    <property type="entry name" value="fn3"/>
    <property type="match status" value="4"/>
</dbReference>
<evidence type="ECO:0000259" key="6">
    <source>
        <dbReference type="PROSITE" id="PS50234"/>
    </source>
</evidence>
<comment type="subcellular location">
    <subcellularLocation>
        <location evidence="1">Secreted</location>
        <location evidence="1">Extracellular space</location>
        <location evidence="1">Extracellular matrix</location>
    </subcellularLocation>
</comment>
<feature type="compositionally biased region" description="Low complexity" evidence="5">
    <location>
        <begin position="1408"/>
        <end position="1419"/>
    </location>
</feature>
<feature type="compositionally biased region" description="Polar residues" evidence="5">
    <location>
        <begin position="7"/>
        <end position="17"/>
    </location>
</feature>
<evidence type="ECO:0000256" key="5">
    <source>
        <dbReference type="SAM" id="MobiDB-lite"/>
    </source>
</evidence>
<feature type="region of interest" description="Disordered" evidence="5">
    <location>
        <begin position="1835"/>
        <end position="2122"/>
    </location>
</feature>
<name>A0A5C6NB09_9TELE</name>
<dbReference type="InterPro" id="IPR036116">
    <property type="entry name" value="FN3_sf"/>
</dbReference>
<dbReference type="SMART" id="SM00327">
    <property type="entry name" value="VWA"/>
    <property type="match status" value="2"/>
</dbReference>
<feature type="compositionally biased region" description="Basic and acidic residues" evidence="5">
    <location>
        <begin position="1935"/>
        <end position="1951"/>
    </location>
</feature>
<feature type="compositionally biased region" description="Low complexity" evidence="5">
    <location>
        <begin position="2457"/>
        <end position="2467"/>
    </location>
</feature>
<dbReference type="PANTHER" id="PTHR24023:SF1082">
    <property type="entry name" value="COLLAGEN TRIPLE HELIX REPEAT"/>
    <property type="match status" value="1"/>
</dbReference>
<dbReference type="SUPFAM" id="SSF53300">
    <property type="entry name" value="vWA-like"/>
    <property type="match status" value="2"/>
</dbReference>
<protein>
    <submittedName>
        <fullName evidence="9">Collagen alpha-1(XIV) chain</fullName>
    </submittedName>
</protein>
<feature type="domain" description="VWFA" evidence="6">
    <location>
        <begin position="941"/>
        <end position="1112"/>
    </location>
</feature>
<feature type="domain" description="Fibronectin type-III" evidence="8">
    <location>
        <begin position="519"/>
        <end position="610"/>
    </location>
</feature>
<evidence type="ECO:0000256" key="4">
    <source>
        <dbReference type="ARBA" id="ARBA00023157"/>
    </source>
</evidence>
<feature type="region of interest" description="Disordered" evidence="5">
    <location>
        <begin position="1213"/>
        <end position="1622"/>
    </location>
</feature>
<organism evidence="9 10">
    <name type="scientific">Takifugu flavidus</name>
    <name type="common">sansaifugu</name>
    <dbReference type="NCBI Taxonomy" id="433684"/>
    <lineage>
        <taxon>Eukaryota</taxon>
        <taxon>Metazoa</taxon>
        <taxon>Chordata</taxon>
        <taxon>Craniata</taxon>
        <taxon>Vertebrata</taxon>
        <taxon>Euteleostomi</taxon>
        <taxon>Actinopterygii</taxon>
        <taxon>Neopterygii</taxon>
        <taxon>Teleostei</taxon>
        <taxon>Neoteleostei</taxon>
        <taxon>Acanthomorphata</taxon>
        <taxon>Eupercaria</taxon>
        <taxon>Tetraodontiformes</taxon>
        <taxon>Tetradontoidea</taxon>
        <taxon>Tetraodontidae</taxon>
        <taxon>Takifugu</taxon>
    </lineage>
</organism>
<dbReference type="SMART" id="SM00131">
    <property type="entry name" value="KU"/>
    <property type="match status" value="1"/>
</dbReference>
<dbReference type="GO" id="GO:0005581">
    <property type="term" value="C:collagen trimer"/>
    <property type="evidence" value="ECO:0007669"/>
    <property type="project" value="UniProtKB-KW"/>
</dbReference>
<feature type="compositionally biased region" description="Acidic residues" evidence="5">
    <location>
        <begin position="1920"/>
        <end position="1933"/>
    </location>
</feature>
<dbReference type="Gene3D" id="4.10.410.10">
    <property type="entry name" value="Pancreatic trypsin inhibitor Kunitz domain"/>
    <property type="match status" value="1"/>
</dbReference>
<feature type="domain" description="Fibronectin type-III" evidence="8">
    <location>
        <begin position="706"/>
        <end position="794"/>
    </location>
</feature>
<feature type="compositionally biased region" description="Basic and acidic residues" evidence="5">
    <location>
        <begin position="1565"/>
        <end position="1575"/>
    </location>
</feature>
<feature type="compositionally biased region" description="Low complexity" evidence="5">
    <location>
        <begin position="1492"/>
        <end position="1507"/>
    </location>
</feature>
<dbReference type="PROSITE" id="PS00280">
    <property type="entry name" value="BPTI_KUNITZ_1"/>
    <property type="match status" value="1"/>
</dbReference>
<keyword evidence="4" id="KW-1015">Disulfide bond</keyword>
<feature type="compositionally biased region" description="Basic and acidic residues" evidence="5">
    <location>
        <begin position="1386"/>
        <end position="1396"/>
    </location>
</feature>
<reference evidence="9 10" key="1">
    <citation type="submission" date="2019-04" db="EMBL/GenBank/DDBJ databases">
        <title>Chromosome genome assembly for Takifugu flavidus.</title>
        <authorList>
            <person name="Xiao S."/>
        </authorList>
    </citation>
    <scope>NUCLEOTIDE SEQUENCE [LARGE SCALE GENOMIC DNA]</scope>
    <source>
        <strain evidence="9">HTHZ2018</strain>
        <tissue evidence="9">Muscle</tissue>
    </source>
</reference>
<feature type="domain" description="Fibronectin type-III" evidence="8">
    <location>
        <begin position="612"/>
        <end position="699"/>
    </location>
</feature>
<dbReference type="InterPro" id="IPR036880">
    <property type="entry name" value="Kunitz_BPTI_sf"/>
</dbReference>
<dbReference type="Proteomes" id="UP000324091">
    <property type="component" value="Chromosome 22"/>
</dbReference>
<gene>
    <name evidence="9" type="ORF">D4764_22G0003290</name>
</gene>
<feature type="compositionally biased region" description="Basic and acidic residues" evidence="5">
    <location>
        <begin position="1642"/>
        <end position="1667"/>
    </location>
</feature>
<dbReference type="SUPFAM" id="SSF49265">
    <property type="entry name" value="Fibronectin type III"/>
    <property type="match status" value="5"/>
</dbReference>
<dbReference type="PROSITE" id="PS50234">
    <property type="entry name" value="VWFA"/>
    <property type="match status" value="2"/>
</dbReference>
<dbReference type="Gene3D" id="2.60.40.10">
    <property type="entry name" value="Immunoglobulins"/>
    <property type="match status" value="6"/>
</dbReference>
<dbReference type="PROSITE" id="PS50853">
    <property type="entry name" value="FN3"/>
    <property type="match status" value="6"/>
</dbReference>
<dbReference type="PANTHER" id="PTHR24023">
    <property type="entry name" value="COLLAGEN ALPHA"/>
    <property type="match status" value="1"/>
</dbReference>
<feature type="compositionally biased region" description="Basic and acidic residues" evidence="5">
    <location>
        <begin position="2568"/>
        <end position="2582"/>
    </location>
</feature>
<dbReference type="InterPro" id="IPR003961">
    <property type="entry name" value="FN3_dom"/>
</dbReference>
<keyword evidence="2" id="KW-0272">Extracellular matrix</keyword>
<dbReference type="CDD" id="cd01472">
    <property type="entry name" value="vWA_collagen"/>
    <property type="match status" value="1"/>
</dbReference>
<dbReference type="InterPro" id="IPR002223">
    <property type="entry name" value="Kunitz_BPTI"/>
</dbReference>
<dbReference type="InterPro" id="IPR020901">
    <property type="entry name" value="Prtase_inh_Kunz-CS"/>
</dbReference>
<dbReference type="GO" id="GO:0005615">
    <property type="term" value="C:extracellular space"/>
    <property type="evidence" value="ECO:0007669"/>
    <property type="project" value="TreeGrafter"/>
</dbReference>
<feature type="region of interest" description="Disordered" evidence="5">
    <location>
        <begin position="1"/>
        <end position="73"/>
    </location>
</feature>
<feature type="domain" description="Fibronectin type-III" evidence="8">
    <location>
        <begin position="795"/>
        <end position="884"/>
    </location>
</feature>
<dbReference type="PRINTS" id="PR00759">
    <property type="entry name" value="BASICPTASE"/>
</dbReference>
<dbReference type="InterPro" id="IPR002035">
    <property type="entry name" value="VWF_A"/>
</dbReference>
<feature type="compositionally biased region" description="Basic and acidic residues" evidence="5">
    <location>
        <begin position="1285"/>
        <end position="1309"/>
    </location>
</feature>
<feature type="compositionally biased region" description="Basic and acidic residues" evidence="5">
    <location>
        <begin position="2071"/>
        <end position="2093"/>
    </location>
</feature>
<feature type="compositionally biased region" description="Acidic residues" evidence="5">
    <location>
        <begin position="2050"/>
        <end position="2070"/>
    </location>
</feature>
<dbReference type="InterPro" id="IPR008160">
    <property type="entry name" value="Collagen"/>
</dbReference>
<dbReference type="InterPro" id="IPR050149">
    <property type="entry name" value="Collagen_superfamily"/>
</dbReference>
<dbReference type="Pfam" id="PF00014">
    <property type="entry name" value="Kunitz_BPTI"/>
    <property type="match status" value="1"/>
</dbReference>
<keyword evidence="10" id="KW-1185">Reference proteome</keyword>
<feature type="compositionally biased region" description="Basic and acidic residues" evidence="5">
    <location>
        <begin position="1544"/>
        <end position="1553"/>
    </location>
</feature>
<dbReference type="CDD" id="cd22627">
    <property type="entry name" value="Kunitz_collagen_alpha1_VII"/>
    <property type="match status" value="1"/>
</dbReference>
<feature type="compositionally biased region" description="Gly residues" evidence="5">
    <location>
        <begin position="2411"/>
        <end position="2420"/>
    </location>
</feature>
<comment type="caution">
    <text evidence="9">The sequence shown here is derived from an EMBL/GenBank/DDBJ whole genome shotgun (WGS) entry which is preliminary data.</text>
</comment>
<dbReference type="FunFam" id="4.10.410.10:FF:000020">
    <property type="entry name" value="Collagen, type VI, alpha 3"/>
    <property type="match status" value="1"/>
</dbReference>
<evidence type="ECO:0000256" key="2">
    <source>
        <dbReference type="ARBA" id="ARBA00022530"/>
    </source>
</evidence>
<dbReference type="SUPFAM" id="SSF57362">
    <property type="entry name" value="BPTI-like"/>
    <property type="match status" value="1"/>
</dbReference>
<feature type="compositionally biased region" description="Basic residues" evidence="5">
    <location>
        <begin position="1987"/>
        <end position="2012"/>
    </location>
</feature>
<feature type="compositionally biased region" description="Basic and acidic residues" evidence="5">
    <location>
        <begin position="2359"/>
        <end position="2368"/>
    </location>
</feature>
<evidence type="ECO:0000259" key="8">
    <source>
        <dbReference type="PROSITE" id="PS50853"/>
    </source>
</evidence>
<feature type="compositionally biased region" description="Low complexity" evidence="5">
    <location>
        <begin position="1257"/>
        <end position="1271"/>
    </location>
</feature>
<dbReference type="Gene3D" id="3.40.50.410">
    <property type="entry name" value="von Willebrand factor, type A domain"/>
    <property type="match status" value="2"/>
</dbReference>
<evidence type="ECO:0000256" key="3">
    <source>
        <dbReference type="ARBA" id="ARBA00023119"/>
    </source>
</evidence>